<feature type="transmembrane region" description="Helical" evidence="1">
    <location>
        <begin position="19"/>
        <end position="36"/>
    </location>
</feature>
<gene>
    <name evidence="2" type="ORF">RIF29_27655</name>
</gene>
<evidence type="ECO:0000313" key="3">
    <source>
        <dbReference type="Proteomes" id="UP001372338"/>
    </source>
</evidence>
<name>A0AAN9ERU5_CROPI</name>
<dbReference type="EMBL" id="JAYWIO010000005">
    <property type="protein sequence ID" value="KAK7261346.1"/>
    <property type="molecule type" value="Genomic_DNA"/>
</dbReference>
<reference evidence="2 3" key="1">
    <citation type="submission" date="2024-01" db="EMBL/GenBank/DDBJ databases">
        <title>The genomes of 5 underutilized Papilionoideae crops provide insights into root nodulation and disease resistanc.</title>
        <authorList>
            <person name="Yuan L."/>
        </authorList>
    </citation>
    <scope>NUCLEOTIDE SEQUENCE [LARGE SCALE GENOMIC DNA]</scope>
    <source>
        <strain evidence="2">ZHUSHIDOU_FW_LH</strain>
        <tissue evidence="2">Leaf</tissue>
    </source>
</reference>
<keyword evidence="1" id="KW-1133">Transmembrane helix</keyword>
<evidence type="ECO:0000313" key="2">
    <source>
        <dbReference type="EMBL" id="KAK7261346.1"/>
    </source>
</evidence>
<evidence type="ECO:0000256" key="1">
    <source>
        <dbReference type="SAM" id="Phobius"/>
    </source>
</evidence>
<keyword evidence="1" id="KW-0472">Membrane</keyword>
<protein>
    <submittedName>
        <fullName evidence="2">Uncharacterized protein</fullName>
    </submittedName>
</protein>
<sequence>MGVPHIYRILYRSALHSDFIFVLMLICGLSICMWLSDQVESIVKDSIIRIDTCWLLRRVVTHFEMD</sequence>
<dbReference type="AlphaFoldDB" id="A0AAN9ERU5"/>
<proteinExistence type="predicted"/>
<accession>A0AAN9ERU5</accession>
<comment type="caution">
    <text evidence="2">The sequence shown here is derived from an EMBL/GenBank/DDBJ whole genome shotgun (WGS) entry which is preliminary data.</text>
</comment>
<keyword evidence="3" id="KW-1185">Reference proteome</keyword>
<keyword evidence="1" id="KW-0812">Transmembrane</keyword>
<organism evidence="2 3">
    <name type="scientific">Crotalaria pallida</name>
    <name type="common">Smooth rattlebox</name>
    <name type="synonym">Crotalaria striata</name>
    <dbReference type="NCBI Taxonomy" id="3830"/>
    <lineage>
        <taxon>Eukaryota</taxon>
        <taxon>Viridiplantae</taxon>
        <taxon>Streptophyta</taxon>
        <taxon>Embryophyta</taxon>
        <taxon>Tracheophyta</taxon>
        <taxon>Spermatophyta</taxon>
        <taxon>Magnoliopsida</taxon>
        <taxon>eudicotyledons</taxon>
        <taxon>Gunneridae</taxon>
        <taxon>Pentapetalae</taxon>
        <taxon>rosids</taxon>
        <taxon>fabids</taxon>
        <taxon>Fabales</taxon>
        <taxon>Fabaceae</taxon>
        <taxon>Papilionoideae</taxon>
        <taxon>50 kb inversion clade</taxon>
        <taxon>genistoids sensu lato</taxon>
        <taxon>core genistoids</taxon>
        <taxon>Crotalarieae</taxon>
        <taxon>Crotalaria</taxon>
    </lineage>
</organism>
<dbReference type="Proteomes" id="UP001372338">
    <property type="component" value="Unassembled WGS sequence"/>
</dbReference>